<comment type="caution">
    <text evidence="1">The sequence shown here is derived from an EMBL/GenBank/DDBJ whole genome shotgun (WGS) entry which is preliminary data.</text>
</comment>
<evidence type="ECO:0000313" key="2">
    <source>
        <dbReference type="Proteomes" id="UP001497535"/>
    </source>
</evidence>
<keyword evidence="2" id="KW-1185">Reference proteome</keyword>
<gene>
    <name evidence="1" type="ORF">MENTE1834_LOCUS3275</name>
</gene>
<evidence type="ECO:0000313" key="1">
    <source>
        <dbReference type="EMBL" id="CAK5016331.1"/>
    </source>
</evidence>
<dbReference type="EMBL" id="CAVMJV010000002">
    <property type="protein sequence ID" value="CAK5016331.1"/>
    <property type="molecule type" value="Genomic_DNA"/>
</dbReference>
<sequence>MVIPGIFTIISIILNITLIYVSIRKISMERICNLLILFDAFCLILAVSPFGLNFLALILNFVSIDWRVCFYFHLISTIGSYSSFLAIYFISLERALIIFFPTKFVVLI</sequence>
<name>A0ACB0XT68_MELEN</name>
<reference evidence="1" key="1">
    <citation type="submission" date="2023-11" db="EMBL/GenBank/DDBJ databases">
        <authorList>
            <person name="Poullet M."/>
        </authorList>
    </citation>
    <scope>NUCLEOTIDE SEQUENCE</scope>
    <source>
        <strain evidence="1">E1834</strain>
    </source>
</reference>
<organism evidence="1 2">
    <name type="scientific">Meloidogyne enterolobii</name>
    <name type="common">Root-knot nematode worm</name>
    <name type="synonym">Meloidogyne mayaguensis</name>
    <dbReference type="NCBI Taxonomy" id="390850"/>
    <lineage>
        <taxon>Eukaryota</taxon>
        <taxon>Metazoa</taxon>
        <taxon>Ecdysozoa</taxon>
        <taxon>Nematoda</taxon>
        <taxon>Chromadorea</taxon>
        <taxon>Rhabditida</taxon>
        <taxon>Tylenchina</taxon>
        <taxon>Tylenchomorpha</taxon>
        <taxon>Tylenchoidea</taxon>
        <taxon>Meloidogynidae</taxon>
        <taxon>Meloidogyninae</taxon>
        <taxon>Meloidogyne</taxon>
    </lineage>
</organism>
<accession>A0ACB0XT68</accession>
<proteinExistence type="predicted"/>
<protein>
    <submittedName>
        <fullName evidence="1">Uncharacterized protein</fullName>
    </submittedName>
</protein>
<dbReference type="Proteomes" id="UP001497535">
    <property type="component" value="Unassembled WGS sequence"/>
</dbReference>